<gene>
    <name evidence="2" type="ORF">PHYBLDRAFT_152786</name>
</gene>
<evidence type="ECO:0000256" key="1">
    <source>
        <dbReference type="SAM" id="MobiDB-lite"/>
    </source>
</evidence>
<dbReference type="EMBL" id="KV441005">
    <property type="protein sequence ID" value="OAD66213.1"/>
    <property type="molecule type" value="Genomic_DNA"/>
</dbReference>
<proteinExistence type="predicted"/>
<dbReference type="GeneID" id="28993900"/>
<sequence length="140" mass="14829">MPLNNSKKSDRKEKGKANASTSASTSTSRVLAGYVLPCEIAPINTNIEGVKSDIAIINTNMTTFKNKLGVLVGMSGKTNMAYVEFAKAYANDQVCIASVGSSLMTYSALPPSLSDAETTAVILAALWRFFAKYPLCPPGV</sequence>
<dbReference type="VEuPathDB" id="FungiDB:PHYBLDRAFT_152786"/>
<feature type="region of interest" description="Disordered" evidence="1">
    <location>
        <begin position="1"/>
        <end position="22"/>
    </location>
</feature>
<organism evidence="2 3">
    <name type="scientific">Phycomyces blakesleeanus (strain ATCC 8743b / DSM 1359 / FGSC 10004 / NBRC 33097 / NRRL 1555)</name>
    <dbReference type="NCBI Taxonomy" id="763407"/>
    <lineage>
        <taxon>Eukaryota</taxon>
        <taxon>Fungi</taxon>
        <taxon>Fungi incertae sedis</taxon>
        <taxon>Mucoromycota</taxon>
        <taxon>Mucoromycotina</taxon>
        <taxon>Mucoromycetes</taxon>
        <taxon>Mucorales</taxon>
        <taxon>Phycomycetaceae</taxon>
        <taxon>Phycomyces</taxon>
    </lineage>
</organism>
<accession>A0A162TD95</accession>
<reference evidence="3" key="1">
    <citation type="submission" date="2015-06" db="EMBL/GenBank/DDBJ databases">
        <title>Expansion of signal transduction pathways in fungi by whole-genome duplication.</title>
        <authorList>
            <consortium name="DOE Joint Genome Institute"/>
            <person name="Corrochano L.M."/>
            <person name="Kuo A."/>
            <person name="Marcet-Houben M."/>
            <person name="Polaino S."/>
            <person name="Salamov A."/>
            <person name="Villalobos J.M."/>
            <person name="Alvarez M.I."/>
            <person name="Avalos J."/>
            <person name="Benito E.P."/>
            <person name="Benoit I."/>
            <person name="Burger G."/>
            <person name="Camino L.P."/>
            <person name="Canovas D."/>
            <person name="Cerda-Olmedo E."/>
            <person name="Cheng J.-F."/>
            <person name="Dominguez A."/>
            <person name="Elias M."/>
            <person name="Eslava A.P."/>
            <person name="Glaser F."/>
            <person name="Grimwood J."/>
            <person name="Gutierrez G."/>
            <person name="Heitman J."/>
            <person name="Henrissat B."/>
            <person name="Iturriaga E.A."/>
            <person name="Lang B.F."/>
            <person name="Lavin J.L."/>
            <person name="Lee S."/>
            <person name="Li W."/>
            <person name="Lindquist E."/>
            <person name="Lopez-Garcia S."/>
            <person name="Luque E.M."/>
            <person name="Marcos A.T."/>
            <person name="Martin J."/>
            <person name="McCluskey K."/>
            <person name="Medina H.R."/>
            <person name="Miralles-Duran A."/>
            <person name="Miyazaki A."/>
            <person name="Munoz-Torres E."/>
            <person name="Oguiza J.A."/>
            <person name="Ohm R."/>
            <person name="Olmedo M."/>
            <person name="Orejas M."/>
            <person name="Ortiz-Castellanos L."/>
            <person name="Pisabarro A.G."/>
            <person name="Rodriguez-Romero J."/>
            <person name="Ruiz-Herrera J."/>
            <person name="Ruiz-Vazquez R."/>
            <person name="Sanz C."/>
            <person name="Schackwitz W."/>
            <person name="Schmutz J."/>
            <person name="Shahriari M."/>
            <person name="Shelest E."/>
            <person name="Silva-Franco F."/>
            <person name="Soanes D."/>
            <person name="Syed K."/>
            <person name="Tagua V.G."/>
            <person name="Talbot N.J."/>
            <person name="Thon M."/>
            <person name="De vries R.P."/>
            <person name="Wiebenga A."/>
            <person name="Yadav J.S."/>
            <person name="Braun E.L."/>
            <person name="Baker S."/>
            <person name="Garre V."/>
            <person name="Horwitz B."/>
            <person name="Torres-Martinez S."/>
            <person name="Idnurm A."/>
            <person name="Herrera-Estrella A."/>
            <person name="Gabaldon T."/>
            <person name="Grigoriev I.V."/>
        </authorList>
    </citation>
    <scope>NUCLEOTIDE SEQUENCE [LARGE SCALE GENOMIC DNA]</scope>
    <source>
        <strain evidence="3">NRRL 1555(-)</strain>
    </source>
</reference>
<dbReference type="Proteomes" id="UP000077315">
    <property type="component" value="Unassembled WGS sequence"/>
</dbReference>
<dbReference type="RefSeq" id="XP_018284253.1">
    <property type="nucleotide sequence ID" value="XM_018432994.1"/>
</dbReference>
<name>A0A162TD95_PHYB8</name>
<feature type="compositionally biased region" description="Basic and acidic residues" evidence="1">
    <location>
        <begin position="7"/>
        <end position="16"/>
    </location>
</feature>
<keyword evidence="3" id="KW-1185">Reference proteome</keyword>
<evidence type="ECO:0000313" key="3">
    <source>
        <dbReference type="Proteomes" id="UP000077315"/>
    </source>
</evidence>
<dbReference type="AlphaFoldDB" id="A0A162TD95"/>
<protein>
    <submittedName>
        <fullName evidence="2">Uncharacterized protein</fullName>
    </submittedName>
</protein>
<dbReference type="InParanoid" id="A0A162TD95"/>
<evidence type="ECO:0000313" key="2">
    <source>
        <dbReference type="EMBL" id="OAD66213.1"/>
    </source>
</evidence>